<dbReference type="Proteomes" id="UP000567293">
    <property type="component" value="Unassembled WGS sequence"/>
</dbReference>
<keyword evidence="1" id="KW-0175">Coiled coil</keyword>
<name>A0A7V8NQF1_9BACT</name>
<sequence>MPVTPLHLTEESKEAIRAFVRAHFPDHALRYKEEAQRNEQLEKQAQLRALQDQLAQMRRHAQAQQWTGYTSVASGTANVPIMGNGPPLVPYIQSSAIDPAVWEAAKKQGPVYYAPTGTGFTTYGPLIPDQGLTLKK</sequence>
<feature type="coiled-coil region" evidence="1">
    <location>
        <begin position="33"/>
        <end position="60"/>
    </location>
</feature>
<proteinExistence type="predicted"/>
<protein>
    <submittedName>
        <fullName evidence="2">Uncharacterized protein</fullName>
    </submittedName>
</protein>
<dbReference type="EMBL" id="JACDQQ010001109">
    <property type="protein sequence ID" value="MBA0085593.1"/>
    <property type="molecule type" value="Genomic_DNA"/>
</dbReference>
<evidence type="ECO:0000256" key="1">
    <source>
        <dbReference type="SAM" id="Coils"/>
    </source>
</evidence>
<reference evidence="2" key="1">
    <citation type="submission" date="2020-06" db="EMBL/GenBank/DDBJ databases">
        <title>Legume-microbial interactions unlock mineral nutrients during tropical forest succession.</title>
        <authorList>
            <person name="Epihov D.Z."/>
        </authorList>
    </citation>
    <scope>NUCLEOTIDE SEQUENCE [LARGE SCALE GENOMIC DNA]</scope>
    <source>
        <strain evidence="2">Pan2503</strain>
    </source>
</reference>
<comment type="caution">
    <text evidence="2">The sequence shown here is derived from an EMBL/GenBank/DDBJ whole genome shotgun (WGS) entry which is preliminary data.</text>
</comment>
<evidence type="ECO:0000313" key="2">
    <source>
        <dbReference type="EMBL" id="MBA0085593.1"/>
    </source>
</evidence>
<organism evidence="2 3">
    <name type="scientific">Candidatus Acidiferrum panamense</name>
    <dbReference type="NCBI Taxonomy" id="2741543"/>
    <lineage>
        <taxon>Bacteria</taxon>
        <taxon>Pseudomonadati</taxon>
        <taxon>Acidobacteriota</taxon>
        <taxon>Terriglobia</taxon>
        <taxon>Candidatus Acidiferrales</taxon>
        <taxon>Candidatus Acidiferrum</taxon>
    </lineage>
</organism>
<keyword evidence="3" id="KW-1185">Reference proteome</keyword>
<dbReference type="AlphaFoldDB" id="A0A7V8NQF1"/>
<accession>A0A7V8NQF1</accession>
<evidence type="ECO:0000313" key="3">
    <source>
        <dbReference type="Proteomes" id="UP000567293"/>
    </source>
</evidence>
<gene>
    <name evidence="2" type="ORF">HRJ53_11410</name>
</gene>